<dbReference type="PRINTS" id="PR02038">
    <property type="entry name" value="AURORABORA"/>
</dbReference>
<evidence type="ECO:0000256" key="6">
    <source>
        <dbReference type="SAM" id="MobiDB-lite"/>
    </source>
</evidence>
<keyword evidence="3" id="KW-0132">Cell division</keyword>
<keyword evidence="7" id="KW-1185">Reference proteome</keyword>
<name>A0A5S6QXX3_TRIMR</name>
<feature type="compositionally biased region" description="Polar residues" evidence="6">
    <location>
        <begin position="447"/>
        <end position="478"/>
    </location>
</feature>
<dbReference type="GO" id="GO:0007088">
    <property type="term" value="P:regulation of mitotic nuclear division"/>
    <property type="evidence" value="ECO:0007669"/>
    <property type="project" value="TreeGrafter"/>
</dbReference>
<feature type="compositionally biased region" description="Basic and acidic residues" evidence="6">
    <location>
        <begin position="1"/>
        <end position="19"/>
    </location>
</feature>
<evidence type="ECO:0000256" key="1">
    <source>
        <dbReference type="ARBA" id="ARBA00010963"/>
    </source>
</evidence>
<comment type="similarity">
    <text evidence="1">Belongs to the BORA family.</text>
</comment>
<evidence type="ECO:0000256" key="5">
    <source>
        <dbReference type="ARBA" id="ARBA00023306"/>
    </source>
</evidence>
<feature type="region of interest" description="Disordered" evidence="6">
    <location>
        <begin position="136"/>
        <end position="156"/>
    </location>
</feature>
<reference evidence="7" key="1">
    <citation type="submission" date="2013-11" db="EMBL/GenBank/DDBJ databases">
        <authorList>
            <person name="Aslett M."/>
        </authorList>
    </citation>
    <scope>NUCLEOTIDE SEQUENCE [LARGE SCALE GENOMIC DNA]</scope>
    <source>
        <strain evidence="7">Edinburgh</strain>
    </source>
</reference>
<feature type="compositionally biased region" description="Polar residues" evidence="6">
    <location>
        <begin position="136"/>
        <end position="150"/>
    </location>
</feature>
<evidence type="ECO:0000313" key="7">
    <source>
        <dbReference type="Proteomes" id="UP000046395"/>
    </source>
</evidence>
<feature type="compositionally biased region" description="Polar residues" evidence="6">
    <location>
        <begin position="487"/>
        <end position="509"/>
    </location>
</feature>
<evidence type="ECO:0000256" key="4">
    <source>
        <dbReference type="ARBA" id="ARBA00022776"/>
    </source>
</evidence>
<reference evidence="8" key="3">
    <citation type="submission" date="2019-12" db="UniProtKB">
        <authorList>
            <consortium name="WormBaseParasite"/>
        </authorList>
    </citation>
    <scope>IDENTIFICATION</scope>
</reference>
<dbReference type="GO" id="GO:0005634">
    <property type="term" value="C:nucleus"/>
    <property type="evidence" value="ECO:0007669"/>
    <property type="project" value="TreeGrafter"/>
</dbReference>
<feature type="region of interest" description="Disordered" evidence="6">
    <location>
        <begin position="1"/>
        <end position="36"/>
    </location>
</feature>
<accession>A0A5S6QXX3</accession>
<evidence type="ECO:0000256" key="3">
    <source>
        <dbReference type="ARBA" id="ARBA00022618"/>
    </source>
</evidence>
<dbReference type="PANTHER" id="PTHR14728:SF2">
    <property type="entry name" value="PROTEIN AURORA BOREALIS"/>
    <property type="match status" value="1"/>
</dbReference>
<evidence type="ECO:0000256" key="2">
    <source>
        <dbReference type="ARBA" id="ARBA00020055"/>
    </source>
</evidence>
<feature type="region of interest" description="Disordered" evidence="6">
    <location>
        <begin position="412"/>
        <end position="509"/>
    </location>
</feature>
<keyword evidence="5" id="KW-0131">Cell cycle</keyword>
<sequence length="509" mass="56665">MSRAPQERQPDGRENHSAEKSPLAASPVSAQRRYSQRVQQFLARGFSPLVGTPRSIESDVKETDKQFQLLSVAEEVSDVEVIPENLENSQDSNSVFTDSRSQVEALGTPTQRLSTLHSCQSAIALTRIKDPRVRSLSATTTPSYNKTPSDGVNKANPFDPNVTDNLRMEIFSPSVFAVRSPVDSSNTAFKWSPEQYAIIYPAKFDESCVTANEKRLSSAREREIQAVIDEFFERNFVHPSPQLFAAADSRSSTPTPTPETPLPKRVSKKGVNTVDAICQTLFTFPPNFDMDFFLGRSRFRLPSSRLSKNKEECGFRRKLFLQNDLVDELPMDFKFVDFSTSEEIMPNSYSMEGLEFPPPPFDEPINDTATCKTDSEALRPPFTCDEAQLDPLNLSPVVNLCNRQDLGEPAMGTDNHICTDSAPKSRNADMASSRDETETMLSARGRVNSSTPANGRNQKWSDTMFTSLWNSDDQSTTTNERKGHPTVSKSLDSGIVSGSVTSYDNDTHF</sequence>
<dbReference type="GO" id="GO:0051301">
    <property type="term" value="P:cell division"/>
    <property type="evidence" value="ECO:0007669"/>
    <property type="project" value="UniProtKB-KW"/>
</dbReference>
<proteinExistence type="inferred from homology"/>
<evidence type="ECO:0000313" key="8">
    <source>
        <dbReference type="WBParaSite" id="TMUE_3000011757.1"/>
    </source>
</evidence>
<dbReference type="GO" id="GO:0060236">
    <property type="term" value="P:regulation of mitotic spindle organization"/>
    <property type="evidence" value="ECO:0007669"/>
    <property type="project" value="TreeGrafter"/>
</dbReference>
<dbReference type="WBParaSite" id="TMUE_3000011757.3">
    <property type="protein sequence ID" value="TMUE_3000011757.3"/>
    <property type="gene ID" value="WBGene00292878"/>
</dbReference>
<dbReference type="WBParaSite" id="TMUE_3000011757.1">
    <property type="protein sequence ID" value="TMUE_3000011757.1"/>
    <property type="gene ID" value="WBGene00292878"/>
</dbReference>
<dbReference type="GO" id="GO:0005737">
    <property type="term" value="C:cytoplasm"/>
    <property type="evidence" value="ECO:0007669"/>
    <property type="project" value="TreeGrafter"/>
</dbReference>
<organism evidence="7 8">
    <name type="scientific">Trichuris muris</name>
    <name type="common">Mouse whipworm</name>
    <dbReference type="NCBI Taxonomy" id="70415"/>
    <lineage>
        <taxon>Eukaryota</taxon>
        <taxon>Metazoa</taxon>
        <taxon>Ecdysozoa</taxon>
        <taxon>Nematoda</taxon>
        <taxon>Enoplea</taxon>
        <taxon>Dorylaimia</taxon>
        <taxon>Trichinellida</taxon>
        <taxon>Trichuridae</taxon>
        <taxon>Trichuris</taxon>
    </lineage>
</organism>
<dbReference type="STRING" id="70415.A0A5S6QXX3"/>
<dbReference type="Proteomes" id="UP000046395">
    <property type="component" value="Unassembled WGS sequence"/>
</dbReference>
<dbReference type="PANTHER" id="PTHR14728">
    <property type="entry name" value="PROTEIN AURORA BOREALIS"/>
    <property type="match status" value="1"/>
</dbReference>
<reference evidence="7" key="2">
    <citation type="submission" date="2014-03" db="EMBL/GenBank/DDBJ databases">
        <title>The whipworm genome and dual-species transcriptomics of an intimate host-pathogen interaction.</title>
        <authorList>
            <person name="Foth B.J."/>
            <person name="Tsai I.J."/>
            <person name="Reid A.J."/>
            <person name="Bancroft A.J."/>
            <person name="Nichol S."/>
            <person name="Tracey A."/>
            <person name="Holroyd N."/>
            <person name="Cotton J.A."/>
            <person name="Stanley E.J."/>
            <person name="Zarowiecki M."/>
            <person name="Liu J.Z."/>
            <person name="Huckvale T."/>
            <person name="Cooper P.J."/>
            <person name="Grencis R.K."/>
            <person name="Berriman M."/>
        </authorList>
    </citation>
    <scope>NUCLEOTIDE SEQUENCE [LARGE SCALE GENOMIC DNA]</scope>
    <source>
        <strain evidence="7">Edinburgh</strain>
    </source>
</reference>
<dbReference type="WBParaSite" id="TMUE_3000011757.2">
    <property type="protein sequence ID" value="TMUE_3000011757.2"/>
    <property type="gene ID" value="WBGene00292878"/>
</dbReference>
<protein>
    <recommendedName>
        <fullName evidence="2">Protein aurora borealis</fullName>
    </recommendedName>
</protein>
<dbReference type="AlphaFoldDB" id="A0A5S6QXX3"/>
<dbReference type="GO" id="GO:0019901">
    <property type="term" value="F:protein kinase binding"/>
    <property type="evidence" value="ECO:0007669"/>
    <property type="project" value="TreeGrafter"/>
</dbReference>
<dbReference type="Pfam" id="PF15280">
    <property type="entry name" value="BORA_N"/>
    <property type="match status" value="1"/>
</dbReference>
<keyword evidence="4" id="KW-0498">Mitosis</keyword>
<feature type="region of interest" description="Disordered" evidence="6">
    <location>
        <begin position="245"/>
        <end position="266"/>
    </location>
</feature>
<dbReference type="InterPro" id="IPR023252">
    <property type="entry name" value="Aurora_borealis_protein"/>
</dbReference>